<keyword evidence="4 6" id="KW-0472">Membrane</keyword>
<evidence type="ECO:0000256" key="2">
    <source>
        <dbReference type="ARBA" id="ARBA00022692"/>
    </source>
</evidence>
<name>A0AAD6XZF6_9AGAR</name>
<proteinExistence type="predicted"/>
<feature type="transmembrane region" description="Helical" evidence="6">
    <location>
        <begin position="293"/>
        <end position="316"/>
    </location>
</feature>
<protein>
    <recommendedName>
        <fullName evidence="7">EamA domain-containing protein</fullName>
    </recommendedName>
</protein>
<comment type="caution">
    <text evidence="8">The sequence shown here is derived from an EMBL/GenBank/DDBJ whole genome shotgun (WGS) entry which is preliminary data.</text>
</comment>
<evidence type="ECO:0000256" key="5">
    <source>
        <dbReference type="SAM" id="MobiDB-lite"/>
    </source>
</evidence>
<dbReference type="AlphaFoldDB" id="A0AAD6XZF6"/>
<dbReference type="PANTHER" id="PTHR23051:SF0">
    <property type="entry name" value="SOLUTE CARRIER FAMILY 35 MEMBER F5"/>
    <property type="match status" value="1"/>
</dbReference>
<keyword evidence="2 6" id="KW-0812">Transmembrane</keyword>
<reference evidence="8" key="1">
    <citation type="submission" date="2023-03" db="EMBL/GenBank/DDBJ databases">
        <title>Massive genome expansion in bonnet fungi (Mycena s.s.) driven by repeated elements and novel gene families across ecological guilds.</title>
        <authorList>
            <consortium name="Lawrence Berkeley National Laboratory"/>
            <person name="Harder C.B."/>
            <person name="Miyauchi S."/>
            <person name="Viragh M."/>
            <person name="Kuo A."/>
            <person name="Thoen E."/>
            <person name="Andreopoulos B."/>
            <person name="Lu D."/>
            <person name="Skrede I."/>
            <person name="Drula E."/>
            <person name="Henrissat B."/>
            <person name="Morin E."/>
            <person name="Kohler A."/>
            <person name="Barry K."/>
            <person name="LaButti K."/>
            <person name="Morin E."/>
            <person name="Salamov A."/>
            <person name="Lipzen A."/>
            <person name="Mereny Z."/>
            <person name="Hegedus B."/>
            <person name="Baldrian P."/>
            <person name="Stursova M."/>
            <person name="Weitz H."/>
            <person name="Taylor A."/>
            <person name="Grigoriev I.V."/>
            <person name="Nagy L.G."/>
            <person name="Martin F."/>
            <person name="Kauserud H."/>
        </authorList>
    </citation>
    <scope>NUCLEOTIDE SEQUENCE</scope>
    <source>
        <strain evidence="8">CBHHK173m</strain>
    </source>
</reference>
<feature type="domain" description="EamA" evidence="7">
    <location>
        <begin position="154"/>
        <end position="230"/>
    </location>
</feature>
<dbReference type="GO" id="GO:0000329">
    <property type="term" value="C:fungal-type vacuole membrane"/>
    <property type="evidence" value="ECO:0007669"/>
    <property type="project" value="TreeGrafter"/>
</dbReference>
<feature type="region of interest" description="Disordered" evidence="5">
    <location>
        <begin position="409"/>
        <end position="432"/>
    </location>
</feature>
<evidence type="ECO:0000256" key="6">
    <source>
        <dbReference type="SAM" id="Phobius"/>
    </source>
</evidence>
<organism evidence="8 9">
    <name type="scientific">Mycena belliarum</name>
    <dbReference type="NCBI Taxonomy" id="1033014"/>
    <lineage>
        <taxon>Eukaryota</taxon>
        <taxon>Fungi</taxon>
        <taxon>Dikarya</taxon>
        <taxon>Basidiomycota</taxon>
        <taxon>Agaricomycotina</taxon>
        <taxon>Agaricomycetes</taxon>
        <taxon>Agaricomycetidae</taxon>
        <taxon>Agaricales</taxon>
        <taxon>Marasmiineae</taxon>
        <taxon>Mycenaceae</taxon>
        <taxon>Mycena</taxon>
    </lineage>
</organism>
<evidence type="ECO:0000256" key="1">
    <source>
        <dbReference type="ARBA" id="ARBA00004141"/>
    </source>
</evidence>
<dbReference type="InterPro" id="IPR000620">
    <property type="entry name" value="EamA_dom"/>
</dbReference>
<feature type="transmembrane region" description="Helical" evidence="6">
    <location>
        <begin position="78"/>
        <end position="97"/>
    </location>
</feature>
<evidence type="ECO:0000313" key="9">
    <source>
        <dbReference type="Proteomes" id="UP001222325"/>
    </source>
</evidence>
<feature type="transmembrane region" description="Helical" evidence="6">
    <location>
        <begin position="182"/>
        <end position="203"/>
    </location>
</feature>
<feature type="transmembrane region" description="Helical" evidence="6">
    <location>
        <begin position="45"/>
        <end position="66"/>
    </location>
</feature>
<dbReference type="PANTHER" id="PTHR23051">
    <property type="entry name" value="SOLUTE CARRIER FAMILY 35, MEMBER F5"/>
    <property type="match status" value="1"/>
</dbReference>
<dbReference type="SUPFAM" id="SSF103481">
    <property type="entry name" value="Multidrug resistance efflux transporter EmrE"/>
    <property type="match status" value="1"/>
</dbReference>
<feature type="transmembrane region" description="Helical" evidence="6">
    <location>
        <begin position="210"/>
        <end position="231"/>
    </location>
</feature>
<feature type="transmembrane region" description="Helical" evidence="6">
    <location>
        <begin position="356"/>
        <end position="376"/>
    </location>
</feature>
<accession>A0AAD6XZF6</accession>
<evidence type="ECO:0000313" key="8">
    <source>
        <dbReference type="EMBL" id="KAJ7103412.1"/>
    </source>
</evidence>
<dbReference type="EMBL" id="JARJCN010000002">
    <property type="protein sequence ID" value="KAJ7103412.1"/>
    <property type="molecule type" value="Genomic_DNA"/>
</dbReference>
<comment type="subcellular location">
    <subcellularLocation>
        <location evidence="1">Membrane</location>
        <topology evidence="1">Multi-pass membrane protein</topology>
    </subcellularLocation>
</comment>
<dbReference type="InterPro" id="IPR037185">
    <property type="entry name" value="EmrE-like"/>
</dbReference>
<evidence type="ECO:0000256" key="4">
    <source>
        <dbReference type="ARBA" id="ARBA00023136"/>
    </source>
</evidence>
<keyword evidence="3 6" id="KW-1133">Transmembrane helix</keyword>
<evidence type="ECO:0000259" key="7">
    <source>
        <dbReference type="Pfam" id="PF00892"/>
    </source>
</evidence>
<feature type="transmembrane region" description="Helical" evidence="6">
    <location>
        <begin position="382"/>
        <end position="400"/>
    </location>
</feature>
<gene>
    <name evidence="8" type="ORF">B0H15DRAFT_874906</name>
</gene>
<evidence type="ECO:0000256" key="3">
    <source>
        <dbReference type="ARBA" id="ARBA00022989"/>
    </source>
</evidence>
<dbReference type="Proteomes" id="UP001222325">
    <property type="component" value="Unassembled WGS sequence"/>
</dbReference>
<feature type="transmembrane region" description="Helical" evidence="6">
    <location>
        <begin position="263"/>
        <end position="281"/>
    </location>
</feature>
<sequence>MTSTAEDTDTLEMSTFSSTIPRSLSRGKSVSPGRALSRLQATRDYAVGIGLLLIVVVLWTTSNFVTQGLYQGGFEKPFLVTYLNTSAFSLYLVPFLLRRWWRRRRGLSDYSVEVRRGRAQYQPLAVDPEATDPAADAPIFMPTEPPEDELPPLTIRETARLAFAFCFLWFIANWAVNASLDYTSVASATILSSMSGFFTLGLGRIFRVEMLTLAKIIAVATSFAGVLLVSLSDSIQPRQPGGAASRPLANVTGLAPRPILGDILALVSALFYALYVILLKVRMRSESRVDMQLFFGFVGLFNILSCWPIGIFLHLIGVEKFELPQRAAVAALMINMGITLSSDYLYVLAMLKTTPLVVTVGLSLTIPLAVLGDFILGRFTRGQVIFGALLVLLSFVVVGLDNEKVKTREDAPADDVSEEPNARLSLELASEE</sequence>
<keyword evidence="9" id="KW-1185">Reference proteome</keyword>
<feature type="transmembrane region" description="Helical" evidence="6">
    <location>
        <begin position="328"/>
        <end position="349"/>
    </location>
</feature>
<feature type="transmembrane region" description="Helical" evidence="6">
    <location>
        <begin position="159"/>
        <end position="176"/>
    </location>
</feature>
<dbReference type="Pfam" id="PF00892">
    <property type="entry name" value="EamA"/>
    <property type="match status" value="1"/>
</dbReference>